<dbReference type="PANTHER" id="PTHR10093">
    <property type="entry name" value="IRON-SULFUR CLUSTER ASSEMBLY ENZYME NIFU HOMOLOG"/>
    <property type="match status" value="1"/>
</dbReference>
<dbReference type="Pfam" id="PF01592">
    <property type="entry name" value="NifU_N"/>
    <property type="match status" value="1"/>
</dbReference>
<dbReference type="FunFam" id="3.90.1010.10:FF:000002">
    <property type="entry name" value="Iron-sulfur cluster assembly scaffold protein NifU"/>
    <property type="match status" value="1"/>
</dbReference>
<dbReference type="GO" id="GO:0051536">
    <property type="term" value="F:iron-sulfur cluster binding"/>
    <property type="evidence" value="ECO:0007669"/>
    <property type="project" value="InterPro"/>
</dbReference>
<organism evidence="3 4">
    <name type="scientific">[Clostridium] celerecrescens 18A</name>
    <dbReference type="NCBI Taxonomy" id="1286362"/>
    <lineage>
        <taxon>Bacteria</taxon>
        <taxon>Bacillati</taxon>
        <taxon>Bacillota</taxon>
        <taxon>Clostridia</taxon>
        <taxon>Lachnospirales</taxon>
        <taxon>Lachnospiraceae</taxon>
        <taxon>Lacrimispora</taxon>
    </lineage>
</organism>
<dbReference type="GO" id="GO:0005506">
    <property type="term" value="F:iron ion binding"/>
    <property type="evidence" value="ECO:0007669"/>
    <property type="project" value="InterPro"/>
</dbReference>
<feature type="domain" description="NIF system FeS cluster assembly NifU N-terminal" evidence="2">
    <location>
        <begin position="7"/>
        <end position="127"/>
    </location>
</feature>
<dbReference type="AlphaFoldDB" id="A0A2M8Z2H1"/>
<dbReference type="GO" id="GO:0016226">
    <property type="term" value="P:iron-sulfur cluster assembly"/>
    <property type="evidence" value="ECO:0007669"/>
    <property type="project" value="InterPro"/>
</dbReference>
<comment type="similarity">
    <text evidence="1">Belongs to the NifU family.</text>
</comment>
<dbReference type="OrthoDB" id="9804157at2"/>
<protein>
    <submittedName>
        <fullName evidence="3">Nitrogen fixation NifU-like protein</fullName>
    </submittedName>
</protein>
<comment type="caution">
    <text evidence="3">The sequence shown here is derived from an EMBL/GenBank/DDBJ whole genome shotgun (WGS) entry which is preliminary data.</text>
</comment>
<evidence type="ECO:0000313" key="3">
    <source>
        <dbReference type="EMBL" id="PJJ27644.1"/>
    </source>
</evidence>
<dbReference type="Proteomes" id="UP000231092">
    <property type="component" value="Unassembled WGS sequence"/>
</dbReference>
<dbReference type="Gene3D" id="3.90.1010.10">
    <property type="match status" value="1"/>
</dbReference>
<evidence type="ECO:0000259" key="2">
    <source>
        <dbReference type="Pfam" id="PF01592"/>
    </source>
</evidence>
<dbReference type="CDD" id="cd06664">
    <property type="entry name" value="IscU_like"/>
    <property type="match status" value="1"/>
</dbReference>
<dbReference type="InterPro" id="IPR002871">
    <property type="entry name" value="NIF_FeS_clus_asmbl_NifU_N"/>
</dbReference>
<proteinExistence type="inferred from homology"/>
<reference evidence="3 4" key="1">
    <citation type="submission" date="2017-11" db="EMBL/GenBank/DDBJ databases">
        <title>Understudied soil microbes with underappreciated capabilities: Untangling the Clostridium saccharolyticum group.</title>
        <authorList>
            <person name="Leschine S."/>
        </authorList>
    </citation>
    <scope>NUCLEOTIDE SEQUENCE [LARGE SCALE GENOMIC DNA]</scope>
    <source>
        <strain evidence="3 4">18A</strain>
    </source>
</reference>
<evidence type="ECO:0000313" key="4">
    <source>
        <dbReference type="Proteomes" id="UP000231092"/>
    </source>
</evidence>
<dbReference type="RefSeq" id="WP_100304252.1">
    <property type="nucleotide sequence ID" value="NZ_PGET01000001.1"/>
</dbReference>
<dbReference type="NCBIfam" id="TIGR01994">
    <property type="entry name" value="SUF_scaf_2"/>
    <property type="match status" value="1"/>
</dbReference>
<accession>A0A2M8Z2H1</accession>
<evidence type="ECO:0000256" key="1">
    <source>
        <dbReference type="ARBA" id="ARBA00006420"/>
    </source>
</evidence>
<dbReference type="EMBL" id="PGET01000001">
    <property type="protein sequence ID" value="PJJ27644.1"/>
    <property type="molecule type" value="Genomic_DNA"/>
</dbReference>
<name>A0A2M8Z2H1_9FIRM</name>
<gene>
    <name evidence="3" type="ORF">H171_1114</name>
</gene>
<dbReference type="SUPFAM" id="SSF82649">
    <property type="entry name" value="SufE/NifU"/>
    <property type="match status" value="1"/>
</dbReference>
<sequence length="145" mass="15984">MELNEIYTEIITEHSTSTRNRRHLEQASVSLAGKNPSCGDEIELELLIEHGRIMDASFTGVGCAISQASTSMMIDLIKGKSLSEAKYLAELFTAMIQRKITNDHDLEPLEEAAALKSISNLPARVKCAAMPWHTLETAVLEKDTP</sequence>